<organism evidence="2 3">
    <name type="scientific">Plutella xylostella</name>
    <name type="common">Diamondback moth</name>
    <name type="synonym">Plutella maculipennis</name>
    <dbReference type="NCBI Taxonomy" id="51655"/>
    <lineage>
        <taxon>Eukaryota</taxon>
        <taxon>Metazoa</taxon>
        <taxon>Ecdysozoa</taxon>
        <taxon>Arthropoda</taxon>
        <taxon>Hexapoda</taxon>
        <taxon>Insecta</taxon>
        <taxon>Pterygota</taxon>
        <taxon>Neoptera</taxon>
        <taxon>Endopterygota</taxon>
        <taxon>Lepidoptera</taxon>
        <taxon>Glossata</taxon>
        <taxon>Ditrysia</taxon>
        <taxon>Yponomeutoidea</taxon>
        <taxon>Plutellidae</taxon>
        <taxon>Plutella</taxon>
    </lineage>
</organism>
<evidence type="ECO:0000313" key="3">
    <source>
        <dbReference type="Proteomes" id="UP000653454"/>
    </source>
</evidence>
<reference evidence="2" key="1">
    <citation type="submission" date="2020-11" db="EMBL/GenBank/DDBJ databases">
        <authorList>
            <person name="Whiteford S."/>
        </authorList>
    </citation>
    <scope>NUCLEOTIDE SEQUENCE</scope>
</reference>
<name>A0A8S4G6V5_PLUXY</name>
<evidence type="ECO:0000313" key="2">
    <source>
        <dbReference type="EMBL" id="CAG9135381.1"/>
    </source>
</evidence>
<accession>A0A8S4G6V5</accession>
<gene>
    <name evidence="2" type="ORF">PLXY2_LOCUS13643</name>
</gene>
<proteinExistence type="predicted"/>
<dbReference type="EMBL" id="CAJHNJ030000102">
    <property type="protein sequence ID" value="CAG9135381.1"/>
    <property type="molecule type" value="Genomic_DNA"/>
</dbReference>
<comment type="caution">
    <text evidence="2">The sequence shown here is derived from an EMBL/GenBank/DDBJ whole genome shotgun (WGS) entry which is preliminary data.</text>
</comment>
<dbReference type="Proteomes" id="UP000653454">
    <property type="component" value="Unassembled WGS sequence"/>
</dbReference>
<sequence>MISRQFLCVGASLLCLGMALVLAQDVRDSRIPATRFSCRGRGSGYYADVETGCQPTGRSRLDTDSIPNAALSVADNYLRAKSFAGKRKETVFFSKLTGNLQFDM</sequence>
<keyword evidence="3" id="KW-1185">Reference proteome</keyword>
<protein>
    <submittedName>
        <fullName evidence="2">(diamondback moth) hypothetical protein</fullName>
    </submittedName>
</protein>
<dbReference type="AlphaFoldDB" id="A0A8S4G6V5"/>
<keyword evidence="1" id="KW-0732">Signal</keyword>
<feature type="signal peptide" evidence="1">
    <location>
        <begin position="1"/>
        <end position="23"/>
    </location>
</feature>
<evidence type="ECO:0000256" key="1">
    <source>
        <dbReference type="SAM" id="SignalP"/>
    </source>
</evidence>
<feature type="chain" id="PRO_5035763309" evidence="1">
    <location>
        <begin position="24"/>
        <end position="104"/>
    </location>
</feature>